<evidence type="ECO:0000313" key="2">
    <source>
        <dbReference type="EMBL" id="THH36790.1"/>
    </source>
</evidence>
<gene>
    <name evidence="2" type="ORF">E4Z66_07540</name>
</gene>
<dbReference type="InterPro" id="IPR053136">
    <property type="entry name" value="UTP_pyrophosphatase-like"/>
</dbReference>
<dbReference type="RefSeq" id="WP_136462389.1">
    <property type="nucleotide sequence ID" value="NZ_SRKY01000002.1"/>
</dbReference>
<evidence type="ECO:0000313" key="3">
    <source>
        <dbReference type="Proteomes" id="UP000306602"/>
    </source>
</evidence>
<dbReference type="PANTHER" id="PTHR30399">
    <property type="entry name" value="UNCHARACTERIZED PROTEIN YGJP"/>
    <property type="match status" value="1"/>
</dbReference>
<dbReference type="Proteomes" id="UP000306602">
    <property type="component" value="Unassembled WGS sequence"/>
</dbReference>
<dbReference type="OrthoDB" id="9795402at2"/>
<dbReference type="Gene3D" id="3.30.2010.10">
    <property type="entry name" value="Metalloproteases ('zincins'), catalytic domain"/>
    <property type="match status" value="1"/>
</dbReference>
<protein>
    <submittedName>
        <fullName evidence="2">M48 family peptidase</fullName>
    </submittedName>
</protein>
<dbReference type="AlphaFoldDB" id="A0A4S4NKX2"/>
<evidence type="ECO:0000259" key="1">
    <source>
        <dbReference type="Pfam" id="PF01863"/>
    </source>
</evidence>
<accession>A0A4S4NKX2</accession>
<organism evidence="2 3">
    <name type="scientific">Aliishimia ponticola</name>
    <dbReference type="NCBI Taxonomy" id="2499833"/>
    <lineage>
        <taxon>Bacteria</taxon>
        <taxon>Pseudomonadati</taxon>
        <taxon>Pseudomonadota</taxon>
        <taxon>Alphaproteobacteria</taxon>
        <taxon>Rhodobacterales</taxon>
        <taxon>Paracoccaceae</taxon>
        <taxon>Aliishimia</taxon>
    </lineage>
</organism>
<keyword evidence="3" id="KW-1185">Reference proteome</keyword>
<dbReference type="CDD" id="cd07344">
    <property type="entry name" value="M48_yhfN_like"/>
    <property type="match status" value="1"/>
</dbReference>
<dbReference type="InterPro" id="IPR002725">
    <property type="entry name" value="YgjP-like_metallopeptidase"/>
</dbReference>
<dbReference type="PANTHER" id="PTHR30399:SF1">
    <property type="entry name" value="UTP PYROPHOSPHATASE"/>
    <property type="match status" value="1"/>
</dbReference>
<reference evidence="2 3" key="1">
    <citation type="submission" date="2019-04" db="EMBL/GenBank/DDBJ databases">
        <title>Shimia ponticola sp. nov., isolated from seawater.</title>
        <authorList>
            <person name="Kim Y.-O."/>
            <person name="Yoon J.-H."/>
        </authorList>
    </citation>
    <scope>NUCLEOTIDE SEQUENCE [LARGE SCALE GENOMIC DNA]</scope>
    <source>
        <strain evidence="2 3">MYP11</strain>
    </source>
</reference>
<sequence>MSNMILQGEPPVEVTIRRSARARRMTLRVSRMDGRVTLTLPRGASEAEARAFAGARADWIRKHLAETAPHHGVGIGSDIPILGEMRHIVPGAGRRVVLQDSQIAIPGPPDQAGRKLEAWLKQTARSKLAYASDQYAQRLGREYSRITLRDTRSRWGSCSSAGALMYSWRLIMAPAEVLTYVAAHEVAHLAEMNHSKAFWDTVQRIYGDYDAARGWLRADGHRLHQYRF</sequence>
<proteinExistence type="predicted"/>
<feature type="domain" description="YgjP-like metallopeptidase" evidence="1">
    <location>
        <begin position="23"/>
        <end position="218"/>
    </location>
</feature>
<name>A0A4S4NKX2_9RHOB</name>
<dbReference type="EMBL" id="SRKY01000002">
    <property type="protein sequence ID" value="THH36790.1"/>
    <property type="molecule type" value="Genomic_DNA"/>
</dbReference>
<dbReference type="Pfam" id="PF01863">
    <property type="entry name" value="YgjP-like"/>
    <property type="match status" value="1"/>
</dbReference>
<comment type="caution">
    <text evidence="2">The sequence shown here is derived from an EMBL/GenBank/DDBJ whole genome shotgun (WGS) entry which is preliminary data.</text>
</comment>